<organism evidence="2 3">
    <name type="scientific">Austropuccinia psidii MF-1</name>
    <dbReference type="NCBI Taxonomy" id="1389203"/>
    <lineage>
        <taxon>Eukaryota</taxon>
        <taxon>Fungi</taxon>
        <taxon>Dikarya</taxon>
        <taxon>Basidiomycota</taxon>
        <taxon>Pucciniomycotina</taxon>
        <taxon>Pucciniomycetes</taxon>
        <taxon>Pucciniales</taxon>
        <taxon>Sphaerophragmiaceae</taxon>
        <taxon>Austropuccinia</taxon>
    </lineage>
</organism>
<proteinExistence type="predicted"/>
<dbReference type="Proteomes" id="UP000765509">
    <property type="component" value="Unassembled WGS sequence"/>
</dbReference>
<dbReference type="AlphaFoldDB" id="A0A9Q3DTQ4"/>
<protein>
    <submittedName>
        <fullName evidence="2">Uncharacterized protein</fullName>
    </submittedName>
</protein>
<name>A0A9Q3DTQ4_9BASI</name>
<keyword evidence="3" id="KW-1185">Reference proteome</keyword>
<evidence type="ECO:0000256" key="1">
    <source>
        <dbReference type="SAM" id="MobiDB-lite"/>
    </source>
</evidence>
<evidence type="ECO:0000313" key="3">
    <source>
        <dbReference type="Proteomes" id="UP000765509"/>
    </source>
</evidence>
<evidence type="ECO:0000313" key="2">
    <source>
        <dbReference type="EMBL" id="MBW0506900.1"/>
    </source>
</evidence>
<accession>A0A9Q3DTQ4</accession>
<reference evidence="2" key="1">
    <citation type="submission" date="2021-03" db="EMBL/GenBank/DDBJ databases">
        <title>Draft genome sequence of rust myrtle Austropuccinia psidii MF-1, a brazilian biotype.</title>
        <authorList>
            <person name="Quecine M.C."/>
            <person name="Pachon D.M.R."/>
            <person name="Bonatelli M.L."/>
            <person name="Correr F.H."/>
            <person name="Franceschini L.M."/>
            <person name="Leite T.F."/>
            <person name="Margarido G.R.A."/>
            <person name="Almeida C.A."/>
            <person name="Ferrarezi J.A."/>
            <person name="Labate C.A."/>
        </authorList>
    </citation>
    <scope>NUCLEOTIDE SEQUENCE</scope>
    <source>
        <strain evidence="2">MF-1</strain>
    </source>
</reference>
<feature type="region of interest" description="Disordered" evidence="1">
    <location>
        <begin position="62"/>
        <end position="91"/>
    </location>
</feature>
<comment type="caution">
    <text evidence="2">The sequence shown here is derived from an EMBL/GenBank/DDBJ whole genome shotgun (WGS) entry which is preliminary data.</text>
</comment>
<feature type="compositionally biased region" description="Basic and acidic residues" evidence="1">
    <location>
        <begin position="65"/>
        <end position="76"/>
    </location>
</feature>
<sequence length="104" mass="11691">MSHSMINIKIFRKCGGELEHAIKCRCVEPFSTEEYINSMEGIIARTRIGKTCTRVPIASKMVSKTSREDKMPERPSLKFHKGGSTSNLANTYTKKAKINEAQVI</sequence>
<dbReference type="EMBL" id="AVOT02019392">
    <property type="protein sequence ID" value="MBW0506900.1"/>
    <property type="molecule type" value="Genomic_DNA"/>
</dbReference>
<gene>
    <name evidence="2" type="ORF">O181_046615</name>
</gene>